<reference evidence="3" key="1">
    <citation type="submission" date="2023-07" db="EMBL/GenBank/DDBJ databases">
        <title>The genome sequence of Rhodocytophaga aerolata KACC 12507.</title>
        <authorList>
            <person name="Zhang X."/>
        </authorList>
    </citation>
    <scope>NUCLEOTIDE SEQUENCE</scope>
    <source>
        <strain evidence="3">KACC 12507</strain>
    </source>
</reference>
<dbReference type="Pfam" id="PF00156">
    <property type="entry name" value="Pribosyltran"/>
    <property type="match status" value="1"/>
</dbReference>
<gene>
    <name evidence="3" type="ORF">Q0590_08330</name>
</gene>
<dbReference type="CDD" id="cd06223">
    <property type="entry name" value="PRTases_typeI"/>
    <property type="match status" value="1"/>
</dbReference>
<dbReference type="EMBL" id="JAUKPO010000003">
    <property type="protein sequence ID" value="MDO1446255.1"/>
    <property type="molecule type" value="Genomic_DNA"/>
</dbReference>
<sequence>MKFTKQGNVQKVLHKLKYNGHQQIGITLGHWYGHELSAASLNKEFDFILPVPLHPDKLKKRGYNQSDTFAKGLSDSMGLPWYQNVLQKGTFNETQTNKRRLERWQNVKDVYCVKDATVIANQRILLVDDVVTTGSTLEACALTLVEAACKEVSIATIATA</sequence>
<keyword evidence="3" id="KW-0808">Transferase</keyword>
<organism evidence="3 4">
    <name type="scientific">Rhodocytophaga aerolata</name>
    <dbReference type="NCBI Taxonomy" id="455078"/>
    <lineage>
        <taxon>Bacteria</taxon>
        <taxon>Pseudomonadati</taxon>
        <taxon>Bacteroidota</taxon>
        <taxon>Cytophagia</taxon>
        <taxon>Cytophagales</taxon>
        <taxon>Rhodocytophagaceae</taxon>
        <taxon>Rhodocytophaga</taxon>
    </lineage>
</organism>
<feature type="domain" description="Phosphoribosyltransferase" evidence="2">
    <location>
        <begin position="92"/>
        <end position="158"/>
    </location>
</feature>
<keyword evidence="4" id="KW-1185">Reference proteome</keyword>
<name>A0ABT8R2C6_9BACT</name>
<dbReference type="PANTHER" id="PTHR47505">
    <property type="entry name" value="DNA UTILIZATION PROTEIN YHGH"/>
    <property type="match status" value="1"/>
</dbReference>
<dbReference type="Proteomes" id="UP001168528">
    <property type="component" value="Unassembled WGS sequence"/>
</dbReference>
<dbReference type="RefSeq" id="WP_302037052.1">
    <property type="nucleotide sequence ID" value="NZ_JAUKPO010000003.1"/>
</dbReference>
<dbReference type="InterPro" id="IPR029057">
    <property type="entry name" value="PRTase-like"/>
</dbReference>
<accession>A0ABT8R2C6</accession>
<comment type="similarity">
    <text evidence="1">Belongs to the ComF/GntX family.</text>
</comment>
<keyword evidence="3" id="KW-0328">Glycosyltransferase</keyword>
<proteinExistence type="inferred from homology"/>
<protein>
    <submittedName>
        <fullName evidence="3">Phosphoribosyltransferase family protein</fullName>
    </submittedName>
</protein>
<comment type="caution">
    <text evidence="3">The sequence shown here is derived from an EMBL/GenBank/DDBJ whole genome shotgun (WGS) entry which is preliminary data.</text>
</comment>
<dbReference type="GO" id="GO:0016757">
    <property type="term" value="F:glycosyltransferase activity"/>
    <property type="evidence" value="ECO:0007669"/>
    <property type="project" value="UniProtKB-KW"/>
</dbReference>
<evidence type="ECO:0000259" key="2">
    <source>
        <dbReference type="Pfam" id="PF00156"/>
    </source>
</evidence>
<evidence type="ECO:0000313" key="4">
    <source>
        <dbReference type="Proteomes" id="UP001168528"/>
    </source>
</evidence>
<dbReference type="SUPFAM" id="SSF53271">
    <property type="entry name" value="PRTase-like"/>
    <property type="match status" value="1"/>
</dbReference>
<evidence type="ECO:0000313" key="3">
    <source>
        <dbReference type="EMBL" id="MDO1446255.1"/>
    </source>
</evidence>
<dbReference type="InterPro" id="IPR000836">
    <property type="entry name" value="PRTase_dom"/>
</dbReference>
<dbReference type="InterPro" id="IPR051910">
    <property type="entry name" value="ComF/GntX_DNA_util-trans"/>
</dbReference>
<dbReference type="PANTHER" id="PTHR47505:SF1">
    <property type="entry name" value="DNA UTILIZATION PROTEIN YHGH"/>
    <property type="match status" value="1"/>
</dbReference>
<dbReference type="Gene3D" id="3.40.50.2020">
    <property type="match status" value="1"/>
</dbReference>
<evidence type="ECO:0000256" key="1">
    <source>
        <dbReference type="ARBA" id="ARBA00008007"/>
    </source>
</evidence>